<dbReference type="AlphaFoldDB" id="A0A1E3Q5L8"/>
<sequence length="295" mass="31461">MYKSHKVNTCGMLAVVAMCIGVLLRPVEAVTEVLPFACETTDGSPLMSDCVQIVRDYICVENGCLSPPTFNGNGAGSDCTTLAWTRGTCAIAVCGAIGGLDHGTIGAVLAGILSSCTDGTRVGGKTDILGFLDQTQTIELIHSGTPGKRSIQERVRQRDNVAARDVVNGAQQYQVPNTGYTLELIGSRNPGEVLTNTEADSLTNNWLAALGQQPWNARTVHGSTQSGWEGFADLTYYVNPTDNYLGDFAPNEPALIAQAVQDMRNNLGNPGWFAVSLYSADAWLGVFNLQMTDFS</sequence>
<evidence type="ECO:0000256" key="1">
    <source>
        <dbReference type="SAM" id="SignalP"/>
    </source>
</evidence>
<gene>
    <name evidence="2" type="ORF">LIPSTDRAFT_277630</name>
</gene>
<accession>A0A1E3Q5L8</accession>
<keyword evidence="3" id="KW-1185">Reference proteome</keyword>
<reference evidence="2 3" key="1">
    <citation type="journal article" date="2016" name="Proc. Natl. Acad. Sci. U.S.A.">
        <title>Comparative genomics of biotechnologically important yeasts.</title>
        <authorList>
            <person name="Riley R."/>
            <person name="Haridas S."/>
            <person name="Wolfe K.H."/>
            <person name="Lopes M.R."/>
            <person name="Hittinger C.T."/>
            <person name="Goeker M."/>
            <person name="Salamov A.A."/>
            <person name="Wisecaver J.H."/>
            <person name="Long T.M."/>
            <person name="Calvey C.H."/>
            <person name="Aerts A.L."/>
            <person name="Barry K.W."/>
            <person name="Choi C."/>
            <person name="Clum A."/>
            <person name="Coughlan A.Y."/>
            <person name="Deshpande S."/>
            <person name="Douglass A.P."/>
            <person name="Hanson S.J."/>
            <person name="Klenk H.-P."/>
            <person name="LaButti K.M."/>
            <person name="Lapidus A."/>
            <person name="Lindquist E.A."/>
            <person name="Lipzen A.M."/>
            <person name="Meier-Kolthoff J.P."/>
            <person name="Ohm R.A."/>
            <person name="Otillar R.P."/>
            <person name="Pangilinan J.L."/>
            <person name="Peng Y."/>
            <person name="Rokas A."/>
            <person name="Rosa C.A."/>
            <person name="Scheuner C."/>
            <person name="Sibirny A.A."/>
            <person name="Slot J.C."/>
            <person name="Stielow J.B."/>
            <person name="Sun H."/>
            <person name="Kurtzman C.P."/>
            <person name="Blackwell M."/>
            <person name="Grigoriev I.V."/>
            <person name="Jeffries T.W."/>
        </authorList>
    </citation>
    <scope>NUCLEOTIDE SEQUENCE [LARGE SCALE GENOMIC DNA]</scope>
    <source>
        <strain evidence="2 3">NRRL Y-11557</strain>
    </source>
</reference>
<proteinExistence type="predicted"/>
<dbReference type="Proteomes" id="UP000094385">
    <property type="component" value="Unassembled WGS sequence"/>
</dbReference>
<evidence type="ECO:0000313" key="2">
    <source>
        <dbReference type="EMBL" id="ODQ72868.1"/>
    </source>
</evidence>
<protein>
    <submittedName>
        <fullName evidence="2">Uncharacterized protein</fullName>
    </submittedName>
</protein>
<evidence type="ECO:0000313" key="3">
    <source>
        <dbReference type="Proteomes" id="UP000094385"/>
    </source>
</evidence>
<organism evidence="2 3">
    <name type="scientific">Lipomyces starkeyi NRRL Y-11557</name>
    <dbReference type="NCBI Taxonomy" id="675824"/>
    <lineage>
        <taxon>Eukaryota</taxon>
        <taxon>Fungi</taxon>
        <taxon>Dikarya</taxon>
        <taxon>Ascomycota</taxon>
        <taxon>Saccharomycotina</taxon>
        <taxon>Lipomycetes</taxon>
        <taxon>Lipomycetales</taxon>
        <taxon>Lipomycetaceae</taxon>
        <taxon>Lipomyces</taxon>
    </lineage>
</organism>
<keyword evidence="1" id="KW-0732">Signal</keyword>
<feature type="chain" id="PRO_5009134106" evidence="1">
    <location>
        <begin position="30"/>
        <end position="295"/>
    </location>
</feature>
<dbReference type="OrthoDB" id="4727851at2759"/>
<name>A0A1E3Q5L8_LIPST</name>
<dbReference type="EMBL" id="KV454294">
    <property type="protein sequence ID" value="ODQ72868.1"/>
    <property type="molecule type" value="Genomic_DNA"/>
</dbReference>
<feature type="signal peptide" evidence="1">
    <location>
        <begin position="1"/>
        <end position="29"/>
    </location>
</feature>